<dbReference type="InterPro" id="IPR036291">
    <property type="entry name" value="NAD(P)-bd_dom_sf"/>
</dbReference>
<dbReference type="PANTHER" id="PTHR47706:SF9">
    <property type="entry name" value="NMRA-LIKE DOMAIN-CONTAINING PROTEIN-RELATED"/>
    <property type="match status" value="1"/>
</dbReference>
<proteinExistence type="predicted"/>
<name>A0A8H6Y910_9AGAR</name>
<keyword evidence="2" id="KW-0560">Oxidoreductase</keyword>
<dbReference type="OrthoDB" id="5283654at2759"/>
<dbReference type="GO" id="GO:0016491">
    <property type="term" value="F:oxidoreductase activity"/>
    <property type="evidence" value="ECO:0007669"/>
    <property type="project" value="UniProtKB-KW"/>
</dbReference>
<keyword evidence="5" id="KW-1185">Reference proteome</keyword>
<dbReference type="PANTHER" id="PTHR47706">
    <property type="entry name" value="NMRA-LIKE FAMILY PROTEIN"/>
    <property type="match status" value="1"/>
</dbReference>
<dbReference type="Pfam" id="PF05368">
    <property type="entry name" value="NmrA"/>
    <property type="match status" value="1"/>
</dbReference>
<dbReference type="Gene3D" id="3.40.50.720">
    <property type="entry name" value="NAD(P)-binding Rossmann-like Domain"/>
    <property type="match status" value="1"/>
</dbReference>
<gene>
    <name evidence="4" type="ORF">MVEN_01124700</name>
</gene>
<evidence type="ECO:0000256" key="1">
    <source>
        <dbReference type="ARBA" id="ARBA00022857"/>
    </source>
</evidence>
<accession>A0A8H6Y910</accession>
<organism evidence="4 5">
    <name type="scientific">Mycena venus</name>
    <dbReference type="NCBI Taxonomy" id="2733690"/>
    <lineage>
        <taxon>Eukaryota</taxon>
        <taxon>Fungi</taxon>
        <taxon>Dikarya</taxon>
        <taxon>Basidiomycota</taxon>
        <taxon>Agaricomycotina</taxon>
        <taxon>Agaricomycetes</taxon>
        <taxon>Agaricomycetidae</taxon>
        <taxon>Agaricales</taxon>
        <taxon>Marasmiineae</taxon>
        <taxon>Mycenaceae</taxon>
        <taxon>Mycena</taxon>
    </lineage>
</organism>
<keyword evidence="1" id="KW-0521">NADP</keyword>
<reference evidence="4" key="1">
    <citation type="submission" date="2020-05" db="EMBL/GenBank/DDBJ databases">
        <title>Mycena genomes resolve the evolution of fungal bioluminescence.</title>
        <authorList>
            <person name="Tsai I.J."/>
        </authorList>
    </citation>
    <scope>NUCLEOTIDE SEQUENCE</scope>
    <source>
        <strain evidence="4">CCC161011</strain>
    </source>
</reference>
<evidence type="ECO:0000259" key="3">
    <source>
        <dbReference type="Pfam" id="PF05368"/>
    </source>
</evidence>
<dbReference type="Proteomes" id="UP000620124">
    <property type="component" value="Unassembled WGS sequence"/>
</dbReference>
<dbReference type="AlphaFoldDB" id="A0A8H6Y910"/>
<comment type="caution">
    <text evidence="4">The sequence shown here is derived from an EMBL/GenBank/DDBJ whole genome shotgun (WGS) entry which is preliminary data.</text>
</comment>
<sequence length="281" mass="29747">MSGYKSFAVVGGGTIGLPILSALATKNISVILLTRPESADKKVPPGVQVVKVDFNNAGAVAAVLKQHKVDVFLSTVNVVAAPERTHKALIEAAKLAAVNLFVPSEYGMTTEGYMEGYLAFKNQLAESLKAIGIPSARFYTGGFTENIPRLVGYSEHGKIRIIGTGEAPASFTALGDIAGFVAHVLTTLPPAELENRIFRLEGDRTTLTELGPLFKTSVEHLDEISGEPGKTKLLSLADRGALSSGWNEAKKAEGTGADAAGSANVLWPGHQWKTIKDVHNL</sequence>
<dbReference type="InterPro" id="IPR008030">
    <property type="entry name" value="NmrA-like"/>
</dbReference>
<evidence type="ECO:0000313" key="4">
    <source>
        <dbReference type="EMBL" id="KAF7354361.1"/>
    </source>
</evidence>
<evidence type="ECO:0000313" key="5">
    <source>
        <dbReference type="Proteomes" id="UP000620124"/>
    </source>
</evidence>
<evidence type="ECO:0000256" key="2">
    <source>
        <dbReference type="ARBA" id="ARBA00023002"/>
    </source>
</evidence>
<protein>
    <submittedName>
        <fullName evidence="4">NmrA domain-containing protein</fullName>
    </submittedName>
</protein>
<dbReference type="InterPro" id="IPR051609">
    <property type="entry name" value="NmrA/Isoflavone_reductase-like"/>
</dbReference>
<dbReference type="EMBL" id="JACAZI010000008">
    <property type="protein sequence ID" value="KAF7354361.1"/>
    <property type="molecule type" value="Genomic_DNA"/>
</dbReference>
<dbReference type="SUPFAM" id="SSF51735">
    <property type="entry name" value="NAD(P)-binding Rossmann-fold domains"/>
    <property type="match status" value="1"/>
</dbReference>
<feature type="domain" description="NmrA-like" evidence="3">
    <location>
        <begin position="8"/>
        <end position="218"/>
    </location>
</feature>